<dbReference type="InterPro" id="IPR036652">
    <property type="entry name" value="YjeF_N_dom_sf"/>
</dbReference>
<dbReference type="EMBL" id="AXCZ01000001">
    <property type="protein sequence ID" value="KGM14583.1"/>
    <property type="molecule type" value="Genomic_DNA"/>
</dbReference>
<dbReference type="Pfam" id="PF03853">
    <property type="entry name" value="YjeF_N"/>
    <property type="match status" value="1"/>
</dbReference>
<dbReference type="SUPFAM" id="SSF64153">
    <property type="entry name" value="YjeF N-terminal domain-like"/>
    <property type="match status" value="1"/>
</dbReference>
<name>A0A0A0C1P2_9CELL</name>
<accession>A0A0A0C1P2</accession>
<protein>
    <recommendedName>
        <fullName evidence="1">YjeF N-terminal domain-containing protein</fullName>
    </recommendedName>
</protein>
<feature type="domain" description="YjeF N-terminal" evidence="1">
    <location>
        <begin position="5"/>
        <end position="202"/>
    </location>
</feature>
<sequence length="202" mass="19993">MIEAYTAADVRAAEEPFLARERSFHGGLMHRAATALAGQVRAELRARGHHVYGATVVGLVGPGNNGGDALHALALLAGRGVRATAVLTTTTVHDEGLAALRAAGGRAVSVAPDGGQDAIGAEVWSGDALAEAFAADVVLDGLLGIGGRGGLRGAAAVLVERLQALNDGAPAAARPVVVAVDLPSGTGADDGTVPGPVLHADV</sequence>
<evidence type="ECO:0000313" key="2">
    <source>
        <dbReference type="EMBL" id="KGM14583.1"/>
    </source>
</evidence>
<dbReference type="RefSeq" id="WP_035056236.1">
    <property type="nucleotide sequence ID" value="NZ_AXCZ01000001.1"/>
</dbReference>
<dbReference type="PROSITE" id="PS51385">
    <property type="entry name" value="YJEF_N"/>
    <property type="match status" value="1"/>
</dbReference>
<dbReference type="InterPro" id="IPR004443">
    <property type="entry name" value="YjeF_N_dom"/>
</dbReference>
<keyword evidence="3" id="KW-1185">Reference proteome</keyword>
<evidence type="ECO:0000313" key="3">
    <source>
        <dbReference type="Proteomes" id="UP000054314"/>
    </source>
</evidence>
<proteinExistence type="predicted"/>
<dbReference type="AlphaFoldDB" id="A0A0A0C1P2"/>
<dbReference type="Proteomes" id="UP000054314">
    <property type="component" value="Unassembled WGS sequence"/>
</dbReference>
<reference evidence="2 3" key="1">
    <citation type="submission" date="2013-08" db="EMBL/GenBank/DDBJ databases">
        <title>Genome sequencing of Cellulomonas bogoriensis 69B4.</title>
        <authorList>
            <person name="Chen F."/>
            <person name="Li Y."/>
            <person name="Wang G."/>
        </authorList>
    </citation>
    <scope>NUCLEOTIDE SEQUENCE [LARGE SCALE GENOMIC DNA]</scope>
    <source>
        <strain evidence="2 3">69B4</strain>
    </source>
</reference>
<organism evidence="2 3">
    <name type="scientific">Cellulomonas bogoriensis 69B4 = DSM 16987</name>
    <dbReference type="NCBI Taxonomy" id="1386082"/>
    <lineage>
        <taxon>Bacteria</taxon>
        <taxon>Bacillati</taxon>
        <taxon>Actinomycetota</taxon>
        <taxon>Actinomycetes</taxon>
        <taxon>Micrococcales</taxon>
        <taxon>Cellulomonadaceae</taxon>
        <taxon>Cellulomonas</taxon>
    </lineage>
</organism>
<feature type="non-terminal residue" evidence="2">
    <location>
        <position position="202"/>
    </location>
</feature>
<dbReference type="Gene3D" id="3.40.50.10260">
    <property type="entry name" value="YjeF N-terminal domain"/>
    <property type="match status" value="1"/>
</dbReference>
<gene>
    <name evidence="2" type="ORF">N869_05065</name>
</gene>
<comment type="caution">
    <text evidence="2">The sequence shown here is derived from an EMBL/GenBank/DDBJ whole genome shotgun (WGS) entry which is preliminary data.</text>
</comment>
<evidence type="ECO:0000259" key="1">
    <source>
        <dbReference type="PROSITE" id="PS51385"/>
    </source>
</evidence>